<evidence type="ECO:0000256" key="5">
    <source>
        <dbReference type="ARBA" id="ARBA00023136"/>
    </source>
</evidence>
<evidence type="ECO:0000256" key="4">
    <source>
        <dbReference type="ARBA" id="ARBA00022989"/>
    </source>
</evidence>
<keyword evidence="4 6" id="KW-1133">Transmembrane helix</keyword>
<dbReference type="Pfam" id="PF07690">
    <property type="entry name" value="MFS_1"/>
    <property type="match status" value="1"/>
</dbReference>
<feature type="transmembrane region" description="Helical" evidence="6">
    <location>
        <begin position="176"/>
        <end position="199"/>
    </location>
</feature>
<reference evidence="8 9" key="1">
    <citation type="submission" date="2017-05" db="EMBL/GenBank/DDBJ databases">
        <title>Draft genome sequence of Elsinoe australis.</title>
        <authorList>
            <person name="Cheng Q."/>
        </authorList>
    </citation>
    <scope>NUCLEOTIDE SEQUENCE [LARGE SCALE GENOMIC DNA]</scope>
    <source>
        <strain evidence="8 9">NL1</strain>
    </source>
</reference>
<protein>
    <recommendedName>
        <fullName evidence="7">Major facilitator superfamily (MFS) profile domain-containing protein</fullName>
    </recommendedName>
</protein>
<proteinExistence type="inferred from homology"/>
<dbReference type="CDD" id="cd17323">
    <property type="entry name" value="MFS_Tpo1_MDR_like"/>
    <property type="match status" value="1"/>
</dbReference>
<comment type="caution">
    <text evidence="8">The sequence shown here is derived from an EMBL/GenBank/DDBJ whole genome shotgun (WGS) entry which is preliminary data.</text>
</comment>
<dbReference type="Proteomes" id="UP000243723">
    <property type="component" value="Unassembled WGS sequence"/>
</dbReference>
<dbReference type="PANTHER" id="PTHR23502">
    <property type="entry name" value="MAJOR FACILITATOR SUPERFAMILY"/>
    <property type="match status" value="1"/>
</dbReference>
<dbReference type="EMBL" id="NHZQ01000010">
    <property type="protein sequence ID" value="PSK59358.1"/>
    <property type="molecule type" value="Genomic_DNA"/>
</dbReference>
<dbReference type="OrthoDB" id="3936150at2759"/>
<dbReference type="InterPro" id="IPR036259">
    <property type="entry name" value="MFS_trans_sf"/>
</dbReference>
<feature type="transmembrane region" description="Helical" evidence="6">
    <location>
        <begin position="82"/>
        <end position="104"/>
    </location>
</feature>
<evidence type="ECO:0000313" key="8">
    <source>
        <dbReference type="EMBL" id="PSK59358.1"/>
    </source>
</evidence>
<feature type="transmembrane region" description="Helical" evidence="6">
    <location>
        <begin position="455"/>
        <end position="475"/>
    </location>
</feature>
<evidence type="ECO:0000259" key="7">
    <source>
        <dbReference type="PROSITE" id="PS50850"/>
    </source>
</evidence>
<dbReference type="PROSITE" id="PS50850">
    <property type="entry name" value="MFS"/>
    <property type="match status" value="1"/>
</dbReference>
<dbReference type="GO" id="GO:0005886">
    <property type="term" value="C:plasma membrane"/>
    <property type="evidence" value="ECO:0007669"/>
    <property type="project" value="TreeGrafter"/>
</dbReference>
<feature type="transmembrane region" description="Helical" evidence="6">
    <location>
        <begin position="116"/>
        <end position="134"/>
    </location>
</feature>
<dbReference type="InterPro" id="IPR020846">
    <property type="entry name" value="MFS_dom"/>
</dbReference>
<feature type="transmembrane region" description="Helical" evidence="6">
    <location>
        <begin position="49"/>
        <end position="70"/>
    </location>
</feature>
<comment type="similarity">
    <text evidence="2">Belongs to the major facilitator superfamily.</text>
</comment>
<feature type="transmembrane region" description="Helical" evidence="6">
    <location>
        <begin position="281"/>
        <end position="300"/>
    </location>
</feature>
<dbReference type="PANTHER" id="PTHR23502:SF38">
    <property type="entry name" value="POLYAMINE TRANSPORTER 4"/>
    <property type="match status" value="1"/>
</dbReference>
<comment type="subcellular location">
    <subcellularLocation>
        <location evidence="1">Membrane</location>
        <topology evidence="1">Multi-pass membrane protein</topology>
    </subcellularLocation>
</comment>
<evidence type="ECO:0000256" key="1">
    <source>
        <dbReference type="ARBA" id="ARBA00004141"/>
    </source>
</evidence>
<feature type="transmembrane region" description="Helical" evidence="6">
    <location>
        <begin position="389"/>
        <end position="410"/>
    </location>
</feature>
<evidence type="ECO:0000256" key="6">
    <source>
        <dbReference type="SAM" id="Phobius"/>
    </source>
</evidence>
<keyword evidence="5 6" id="KW-0472">Membrane</keyword>
<dbReference type="GO" id="GO:0015606">
    <property type="term" value="F:spermidine transmembrane transporter activity"/>
    <property type="evidence" value="ECO:0007669"/>
    <property type="project" value="TreeGrafter"/>
</dbReference>
<feature type="transmembrane region" description="Helical" evidence="6">
    <location>
        <begin position="362"/>
        <end position="383"/>
    </location>
</feature>
<keyword evidence="9" id="KW-1185">Reference proteome</keyword>
<dbReference type="Gene3D" id="1.20.1250.20">
    <property type="entry name" value="MFS general substrate transporter like domains"/>
    <property type="match status" value="1"/>
</dbReference>
<organism evidence="8 9">
    <name type="scientific">Elsinoe australis</name>
    <dbReference type="NCBI Taxonomy" id="40998"/>
    <lineage>
        <taxon>Eukaryota</taxon>
        <taxon>Fungi</taxon>
        <taxon>Dikarya</taxon>
        <taxon>Ascomycota</taxon>
        <taxon>Pezizomycotina</taxon>
        <taxon>Dothideomycetes</taxon>
        <taxon>Dothideomycetidae</taxon>
        <taxon>Myriangiales</taxon>
        <taxon>Elsinoaceae</taxon>
        <taxon>Elsinoe</taxon>
    </lineage>
</organism>
<sequence>MEGAPAALTRQLSKGEQQLAELYQVDNSHYYDWSNDPRNPHLWTKRRKVAMIVLVSCIGYVCTMGSTIYAPGREQVAAEFSVSAEASILPVSLFNIGMGLGPLIASPLSETFGRRIVYLVVLPLFGLFVLGWGFSSSLASLVICRFFAGVFASPSVAIAAATIADMLPPSQRAFPLIVYYTTPTLGALSGPLIGGFVISQKSWHWTAWVTLFFAVPVSLPLLFTRESYKKVLLARRNVPTIDVDSQSRQASPSKPPANSQLRLFITQNLGRPAVMLLTEPICSFLCLYMSFQFGLLYLFVVSSPRIYATTYGFDIQAQSLSFLGLLIGCASAPLLLIYIELRLYRPRLARSPEERLPPEERLDGAMVGSVLLPIGLFMFAFTARPSIPFYVPMVAQGIVMFGSLSVYIPAGMYLMETYGAKYGASASGANSLLRYALASTFPLFAPTMFARLGTAGATSVLGGFMVVMACIPWVLRKWGPELRRRSKYRVDD</sequence>
<keyword evidence="3 6" id="KW-0812">Transmembrane</keyword>
<evidence type="ECO:0000256" key="3">
    <source>
        <dbReference type="ARBA" id="ARBA00022692"/>
    </source>
</evidence>
<feature type="transmembrane region" description="Helical" evidence="6">
    <location>
        <begin position="320"/>
        <end position="341"/>
    </location>
</feature>
<dbReference type="FunFam" id="1.20.1250.20:FF:000082">
    <property type="entry name" value="MFS multidrug transporter, putative"/>
    <property type="match status" value="1"/>
</dbReference>
<evidence type="ECO:0000256" key="2">
    <source>
        <dbReference type="ARBA" id="ARBA00008335"/>
    </source>
</evidence>
<dbReference type="InterPro" id="IPR011701">
    <property type="entry name" value="MFS"/>
</dbReference>
<dbReference type="GO" id="GO:0000297">
    <property type="term" value="F:spermine transmembrane transporter activity"/>
    <property type="evidence" value="ECO:0007669"/>
    <property type="project" value="TreeGrafter"/>
</dbReference>
<feature type="transmembrane region" description="Helical" evidence="6">
    <location>
        <begin position="140"/>
        <end position="164"/>
    </location>
</feature>
<gene>
    <name evidence="8" type="ORF">B9Z65_3682</name>
</gene>
<feature type="transmembrane region" description="Helical" evidence="6">
    <location>
        <begin position="431"/>
        <end position="449"/>
    </location>
</feature>
<dbReference type="AlphaFoldDB" id="A0A2P8AFV8"/>
<dbReference type="SUPFAM" id="SSF103473">
    <property type="entry name" value="MFS general substrate transporter"/>
    <property type="match status" value="1"/>
</dbReference>
<feature type="domain" description="Major facilitator superfamily (MFS) profile" evidence="7">
    <location>
        <begin position="51"/>
        <end position="480"/>
    </location>
</feature>
<feature type="transmembrane region" description="Helical" evidence="6">
    <location>
        <begin position="205"/>
        <end position="223"/>
    </location>
</feature>
<accession>A0A2P8AFV8</accession>
<dbReference type="STRING" id="40998.A0A2P8AFV8"/>
<name>A0A2P8AFV8_9PEZI</name>
<evidence type="ECO:0000313" key="9">
    <source>
        <dbReference type="Proteomes" id="UP000243723"/>
    </source>
</evidence>